<dbReference type="PANTHER" id="PTHR48100">
    <property type="entry name" value="BROAD-SPECIFICITY PHOSPHATASE YOR283W-RELATED"/>
    <property type="match status" value="1"/>
</dbReference>
<dbReference type="Proteomes" id="UP001313282">
    <property type="component" value="Unassembled WGS sequence"/>
</dbReference>
<keyword evidence="3" id="KW-1185">Reference proteome</keyword>
<dbReference type="EMBL" id="JAVHNR010000007">
    <property type="protein sequence ID" value="KAK6337211.1"/>
    <property type="molecule type" value="Genomic_DNA"/>
</dbReference>
<dbReference type="SMART" id="SM00855">
    <property type="entry name" value="PGAM"/>
    <property type="match status" value="1"/>
</dbReference>
<dbReference type="GO" id="GO:0005737">
    <property type="term" value="C:cytoplasm"/>
    <property type="evidence" value="ECO:0007669"/>
    <property type="project" value="TreeGrafter"/>
</dbReference>
<dbReference type="InterPro" id="IPR029033">
    <property type="entry name" value="His_PPase_superfam"/>
</dbReference>
<evidence type="ECO:0000313" key="3">
    <source>
        <dbReference type="Proteomes" id="UP001313282"/>
    </source>
</evidence>
<feature type="compositionally biased region" description="Basic and acidic residues" evidence="1">
    <location>
        <begin position="232"/>
        <end position="258"/>
    </location>
</feature>
<dbReference type="AlphaFoldDB" id="A0AAN8RAY2"/>
<dbReference type="Pfam" id="PF00300">
    <property type="entry name" value="His_Phos_1"/>
    <property type="match status" value="1"/>
</dbReference>
<reference evidence="2 3" key="1">
    <citation type="submission" date="2019-10" db="EMBL/GenBank/DDBJ databases">
        <authorList>
            <person name="Palmer J.M."/>
        </authorList>
    </citation>
    <scope>NUCLEOTIDE SEQUENCE [LARGE SCALE GENOMIC DNA]</scope>
    <source>
        <strain evidence="2 3">TWF718</strain>
    </source>
</reference>
<gene>
    <name evidence="2" type="ORF">TWF718_009993</name>
</gene>
<feature type="region of interest" description="Disordered" evidence="1">
    <location>
        <begin position="231"/>
        <end position="265"/>
    </location>
</feature>
<dbReference type="InterPro" id="IPR013078">
    <property type="entry name" value="His_Pase_superF_clade-1"/>
</dbReference>
<dbReference type="GO" id="GO:0016791">
    <property type="term" value="F:phosphatase activity"/>
    <property type="evidence" value="ECO:0007669"/>
    <property type="project" value="TreeGrafter"/>
</dbReference>
<accession>A0AAN8RAY2</accession>
<dbReference type="SUPFAM" id="SSF53254">
    <property type="entry name" value="Phosphoglycerate mutase-like"/>
    <property type="match status" value="1"/>
</dbReference>
<comment type="caution">
    <text evidence="2">The sequence shown here is derived from an EMBL/GenBank/DDBJ whole genome shotgun (WGS) entry which is preliminary data.</text>
</comment>
<organism evidence="2 3">
    <name type="scientific">Orbilia javanica</name>
    <dbReference type="NCBI Taxonomy" id="47235"/>
    <lineage>
        <taxon>Eukaryota</taxon>
        <taxon>Fungi</taxon>
        <taxon>Dikarya</taxon>
        <taxon>Ascomycota</taxon>
        <taxon>Pezizomycotina</taxon>
        <taxon>Orbiliomycetes</taxon>
        <taxon>Orbiliales</taxon>
        <taxon>Orbiliaceae</taxon>
        <taxon>Orbilia</taxon>
    </lineage>
</organism>
<dbReference type="InterPro" id="IPR050275">
    <property type="entry name" value="PGM_Phosphatase"/>
</dbReference>
<protein>
    <submittedName>
        <fullName evidence="2">Uncharacterized protein</fullName>
    </submittedName>
</protein>
<evidence type="ECO:0000313" key="2">
    <source>
        <dbReference type="EMBL" id="KAK6337211.1"/>
    </source>
</evidence>
<dbReference type="CDD" id="cd07067">
    <property type="entry name" value="HP_PGM_like"/>
    <property type="match status" value="1"/>
</dbReference>
<name>A0AAN8RAY2_9PEZI</name>
<dbReference type="Gene3D" id="3.40.50.1240">
    <property type="entry name" value="Phosphoglycerate mutase-like"/>
    <property type="match status" value="1"/>
</dbReference>
<proteinExistence type="predicted"/>
<sequence length="265" mass="30541">MPPRLVHLVRHAQGYHNVNWQHHLRDPILTDLGHSQCQTLASTFPHHNSITHIICSPLKRTIQTTLESFSPTITRLVSENSNFKIRADPYFQENGEWECDIGSTIPEVQKFLSTFTDEAKSKENIPNGYEYHSRLDFSPVEKSAPEWPQKSGIFAARNVEKRGEYARKFLFENYTESDEVVIVSHGGYLHVLTEDWESYDELKGTAWFNTERRSFEMGKNENGQVVLIETEESIKNRQVHPEVDTDSGTERRETEIAGHHSSSKN</sequence>
<evidence type="ECO:0000256" key="1">
    <source>
        <dbReference type="SAM" id="MobiDB-lite"/>
    </source>
</evidence>
<dbReference type="PANTHER" id="PTHR48100:SF54">
    <property type="entry name" value="PHOSPHATASE SPAC5H10.03-RELATED"/>
    <property type="match status" value="1"/>
</dbReference>